<organism evidence="2 3">
    <name type="scientific">Microbacterium ginsengisoli</name>
    <dbReference type="NCBI Taxonomy" id="400772"/>
    <lineage>
        <taxon>Bacteria</taxon>
        <taxon>Bacillati</taxon>
        <taxon>Actinomycetota</taxon>
        <taxon>Actinomycetes</taxon>
        <taxon>Micrococcales</taxon>
        <taxon>Microbacteriaceae</taxon>
        <taxon>Microbacterium</taxon>
    </lineage>
</organism>
<reference evidence="2 3" key="1">
    <citation type="submission" date="2015-02" db="EMBL/GenBank/DDBJ databases">
        <title>Draft genome sequences of ten Microbacterium spp. with emphasis on heavy metal contaminated environments.</title>
        <authorList>
            <person name="Corretto E."/>
        </authorList>
    </citation>
    <scope>NUCLEOTIDE SEQUENCE [LARGE SCALE GENOMIC DNA]</scope>
    <source>
        <strain evidence="2 3">DSM 18659</strain>
    </source>
</reference>
<dbReference type="Gene3D" id="1.10.8.1060">
    <property type="entry name" value="Corynebacterium glutamicum thioredoxin-dependent arsenate reductase, N-terminal domain"/>
    <property type="match status" value="1"/>
</dbReference>
<dbReference type="NCBIfam" id="NF046112">
    <property type="entry name" value="MSMEG_6209_Nter"/>
    <property type="match status" value="1"/>
</dbReference>
<gene>
    <name evidence="1" type="ORF">DCP95_11495</name>
    <name evidence="2" type="ORF">RR49_01044</name>
</gene>
<dbReference type="RefSeq" id="WP_045247000.1">
    <property type="nucleotide sequence ID" value="NZ_JYIY01000067.1"/>
</dbReference>
<dbReference type="Proteomes" id="UP000033451">
    <property type="component" value="Unassembled WGS sequence"/>
</dbReference>
<keyword evidence="3" id="KW-1185">Reference proteome</keyword>
<reference evidence="1 4" key="2">
    <citation type="journal article" date="2018" name="Nat. Biotechnol.">
        <title>A standardized bacterial taxonomy based on genome phylogeny substantially revises the tree of life.</title>
        <authorList>
            <person name="Parks D.H."/>
            <person name="Chuvochina M."/>
            <person name="Waite D.W."/>
            <person name="Rinke C."/>
            <person name="Skarshewski A."/>
            <person name="Chaumeil P.A."/>
            <person name="Hugenholtz P."/>
        </authorList>
    </citation>
    <scope>NUCLEOTIDE SEQUENCE [LARGE SCALE GENOMIC DNA]</scope>
    <source>
        <strain evidence="1">UBA9152</strain>
    </source>
</reference>
<protein>
    <recommendedName>
        <fullName evidence="5">DUF3562 domain-containing protein</fullName>
    </recommendedName>
</protein>
<evidence type="ECO:0000313" key="2">
    <source>
        <dbReference type="EMBL" id="KJL37321.1"/>
    </source>
</evidence>
<proteinExistence type="predicted"/>
<dbReference type="EMBL" id="DMNG01000197">
    <property type="protein sequence ID" value="HAN25177.1"/>
    <property type="molecule type" value="Genomic_DNA"/>
</dbReference>
<evidence type="ECO:0000313" key="4">
    <source>
        <dbReference type="Proteomes" id="UP000257479"/>
    </source>
</evidence>
<evidence type="ECO:0000313" key="1">
    <source>
        <dbReference type="EMBL" id="HAN25177.1"/>
    </source>
</evidence>
<evidence type="ECO:0008006" key="5">
    <source>
        <dbReference type="Google" id="ProtNLM"/>
    </source>
</evidence>
<evidence type="ECO:0000313" key="3">
    <source>
        <dbReference type="Proteomes" id="UP000033451"/>
    </source>
</evidence>
<name>A0A0F0M108_9MICO</name>
<dbReference type="OrthoDB" id="4277148at2"/>
<sequence>MTNEIDERASVAQITERLSTRYPHLDPRHVASVVAAAYDGMSTARVRDFVPVLVEREAKHRLRDEEARADRRIPA</sequence>
<dbReference type="PATRIC" id="fig|400772.4.peg.1068"/>
<dbReference type="EMBL" id="JYIY01000067">
    <property type="protein sequence ID" value="KJL37321.1"/>
    <property type="molecule type" value="Genomic_DNA"/>
</dbReference>
<comment type="caution">
    <text evidence="2">The sequence shown here is derived from an EMBL/GenBank/DDBJ whole genome shotgun (WGS) entry which is preliminary data.</text>
</comment>
<dbReference type="AlphaFoldDB" id="A0A0F0M108"/>
<dbReference type="Proteomes" id="UP000257479">
    <property type="component" value="Unassembled WGS sequence"/>
</dbReference>
<accession>A0A0F0M108</accession>
<dbReference type="STRING" id="400772.RR49_01044"/>